<feature type="transmembrane region" description="Helical" evidence="9">
    <location>
        <begin position="245"/>
        <end position="263"/>
    </location>
</feature>
<keyword evidence="3" id="KW-0328">Glycosyltransferase</keyword>
<keyword evidence="4" id="KW-0808">Transferase</keyword>
<dbReference type="PANTHER" id="PTHR48090">
    <property type="entry name" value="UNDECAPRENYL-PHOSPHATE 4-DEOXY-4-FORMAMIDO-L-ARABINOSE TRANSFERASE-RELATED"/>
    <property type="match status" value="1"/>
</dbReference>
<keyword evidence="6 9" id="KW-1133">Transmembrane helix</keyword>
<name>A0A0G0EHG9_9BACT</name>
<dbReference type="AlphaFoldDB" id="A0A0G0EHG9"/>
<feature type="domain" description="Glycosyltransferase 2-like" evidence="10">
    <location>
        <begin position="23"/>
        <end position="181"/>
    </location>
</feature>
<keyword evidence="2" id="KW-1003">Cell membrane</keyword>
<keyword evidence="7 9" id="KW-0472">Membrane</keyword>
<dbReference type="InterPro" id="IPR001173">
    <property type="entry name" value="Glyco_trans_2-like"/>
</dbReference>
<dbReference type="FunFam" id="3.90.550.10:FF:000079">
    <property type="entry name" value="Probable glycosyl transferase"/>
    <property type="match status" value="1"/>
</dbReference>
<feature type="transmembrane region" description="Helical" evidence="9">
    <location>
        <begin position="275"/>
        <end position="304"/>
    </location>
</feature>
<organism evidence="11 12">
    <name type="scientific">Candidatus Roizmanbacteria bacterium GW2011_GWC2_35_12</name>
    <dbReference type="NCBI Taxonomy" id="1618485"/>
    <lineage>
        <taxon>Bacteria</taxon>
        <taxon>Candidatus Roizmaniibacteriota</taxon>
    </lineage>
</organism>
<comment type="similarity">
    <text evidence="8">Belongs to the glycosyltransferase 2 family. GtrB subfamily.</text>
</comment>
<proteinExistence type="inferred from homology"/>
<feature type="non-terminal residue" evidence="11">
    <location>
        <position position="1"/>
    </location>
</feature>
<evidence type="ECO:0000313" key="11">
    <source>
        <dbReference type="EMBL" id="KKP66707.1"/>
    </source>
</evidence>
<dbReference type="GO" id="GO:0016757">
    <property type="term" value="F:glycosyltransferase activity"/>
    <property type="evidence" value="ECO:0007669"/>
    <property type="project" value="UniProtKB-KW"/>
</dbReference>
<sequence>DEHECRRTRNDIIIFMSDDFLLSIIIPVYNEESNITPLLKRLLPIIKKYNHEIIFVDDGSNDNTTSNIKKQIEKDKNIKLVSFLRNFGHQMALSAGYDQAHGDAVISLDADLQDPPEIIPEMINKWENGAKVVYAKRDKREYDDYFKRITAQVFYKFINFLSDTPIPSDVGDFRLLDKSVVQFLNDLPEHSRFLRGLVSWGSYTSDFVYFEREKRFKGQTHYGFFKMVNFALEGITSFSIKPLRIATYLGITSGFLGFLGIIYELLMKSLYPQQFVIGWTGLFTAVMFLGGIQLITIGIIGEYVGKIYKEIQRRPKYLIKEKINL</sequence>
<reference evidence="11 12" key="1">
    <citation type="journal article" date="2015" name="Nature">
        <title>rRNA introns, odd ribosomes, and small enigmatic genomes across a large radiation of phyla.</title>
        <authorList>
            <person name="Brown C.T."/>
            <person name="Hug L.A."/>
            <person name="Thomas B.C."/>
            <person name="Sharon I."/>
            <person name="Castelle C.J."/>
            <person name="Singh A."/>
            <person name="Wilkins M.J."/>
            <person name="Williams K.H."/>
            <person name="Banfield J.F."/>
        </authorList>
    </citation>
    <scope>NUCLEOTIDE SEQUENCE [LARGE SCALE GENOMIC DNA]</scope>
</reference>
<keyword evidence="5 9" id="KW-0812">Transmembrane</keyword>
<evidence type="ECO:0000256" key="8">
    <source>
        <dbReference type="ARBA" id="ARBA00038152"/>
    </source>
</evidence>
<gene>
    <name evidence="11" type="ORF">UR63_C0028G0016</name>
</gene>
<evidence type="ECO:0000256" key="2">
    <source>
        <dbReference type="ARBA" id="ARBA00022475"/>
    </source>
</evidence>
<protein>
    <recommendedName>
        <fullName evidence="10">Glycosyltransferase 2-like domain-containing protein</fullName>
    </recommendedName>
</protein>
<accession>A0A0G0EHG9</accession>
<evidence type="ECO:0000259" key="10">
    <source>
        <dbReference type="Pfam" id="PF00535"/>
    </source>
</evidence>
<dbReference type="Gene3D" id="3.90.550.10">
    <property type="entry name" value="Spore Coat Polysaccharide Biosynthesis Protein SpsA, Chain A"/>
    <property type="match status" value="1"/>
</dbReference>
<dbReference type="InterPro" id="IPR050256">
    <property type="entry name" value="Glycosyltransferase_2"/>
</dbReference>
<dbReference type="PATRIC" id="fig|1618485.3.peg.732"/>
<evidence type="ECO:0000313" key="12">
    <source>
        <dbReference type="Proteomes" id="UP000034127"/>
    </source>
</evidence>
<comment type="caution">
    <text evidence="11">The sequence shown here is derived from an EMBL/GenBank/DDBJ whole genome shotgun (WGS) entry which is preliminary data.</text>
</comment>
<dbReference type="InterPro" id="IPR029044">
    <property type="entry name" value="Nucleotide-diphossugar_trans"/>
</dbReference>
<evidence type="ECO:0000256" key="4">
    <source>
        <dbReference type="ARBA" id="ARBA00022679"/>
    </source>
</evidence>
<dbReference type="Proteomes" id="UP000034127">
    <property type="component" value="Unassembled WGS sequence"/>
</dbReference>
<evidence type="ECO:0000256" key="7">
    <source>
        <dbReference type="ARBA" id="ARBA00023136"/>
    </source>
</evidence>
<comment type="subcellular location">
    <subcellularLocation>
        <location evidence="1">Cell membrane</location>
        <topology evidence="1">Multi-pass membrane protein</topology>
    </subcellularLocation>
</comment>
<dbReference type="CDD" id="cd04187">
    <property type="entry name" value="DPM1_like_bac"/>
    <property type="match status" value="1"/>
</dbReference>
<evidence type="ECO:0000256" key="9">
    <source>
        <dbReference type="SAM" id="Phobius"/>
    </source>
</evidence>
<dbReference type="PANTHER" id="PTHR48090:SF1">
    <property type="entry name" value="PROPHAGE BACTOPRENOL GLUCOSYL TRANSFERASE HOMOLOG"/>
    <property type="match status" value="1"/>
</dbReference>
<evidence type="ECO:0000256" key="1">
    <source>
        <dbReference type="ARBA" id="ARBA00004651"/>
    </source>
</evidence>
<dbReference type="Pfam" id="PF00535">
    <property type="entry name" value="Glycos_transf_2"/>
    <property type="match status" value="1"/>
</dbReference>
<evidence type="ECO:0000256" key="6">
    <source>
        <dbReference type="ARBA" id="ARBA00022989"/>
    </source>
</evidence>
<evidence type="ECO:0000256" key="3">
    <source>
        <dbReference type="ARBA" id="ARBA00022676"/>
    </source>
</evidence>
<dbReference type="EMBL" id="LBPX01000028">
    <property type="protein sequence ID" value="KKP66707.1"/>
    <property type="molecule type" value="Genomic_DNA"/>
</dbReference>
<evidence type="ECO:0000256" key="5">
    <source>
        <dbReference type="ARBA" id="ARBA00022692"/>
    </source>
</evidence>
<dbReference type="GO" id="GO:0005886">
    <property type="term" value="C:plasma membrane"/>
    <property type="evidence" value="ECO:0007669"/>
    <property type="project" value="UniProtKB-SubCell"/>
</dbReference>
<dbReference type="SUPFAM" id="SSF53448">
    <property type="entry name" value="Nucleotide-diphospho-sugar transferases"/>
    <property type="match status" value="1"/>
</dbReference>